<dbReference type="EMBL" id="UIVS01000003">
    <property type="protein sequence ID" value="SVP92896.1"/>
    <property type="molecule type" value="Genomic_DNA"/>
</dbReference>
<evidence type="ECO:0000313" key="1">
    <source>
        <dbReference type="EMBL" id="SVP92896.1"/>
    </source>
</evidence>
<gene>
    <name evidence="2" type="ORF">TAT_000269000</name>
    <name evidence="1" type="ORF">TAV_000269400</name>
</gene>
<dbReference type="VEuPathDB" id="PiroplasmaDB:TA05210"/>
<name>A0A3B0NCT5_THEAN</name>
<reference evidence="1" key="1">
    <citation type="submission" date="2018-07" db="EMBL/GenBank/DDBJ databases">
        <authorList>
            <person name="Quirk P.G."/>
            <person name="Krulwich T.A."/>
        </authorList>
    </citation>
    <scope>NUCLEOTIDE SEQUENCE</scope>
    <source>
        <strain evidence="1">Anand</strain>
    </source>
</reference>
<evidence type="ECO:0000313" key="2">
    <source>
        <dbReference type="EMBL" id="SVP93697.1"/>
    </source>
</evidence>
<dbReference type="AlphaFoldDB" id="A0A3B0NCT5"/>
<dbReference type="EMBL" id="UIVT01000003">
    <property type="protein sequence ID" value="SVP93697.1"/>
    <property type="molecule type" value="Genomic_DNA"/>
</dbReference>
<proteinExistence type="predicted"/>
<accession>A0A3B0NCT5</accession>
<organism evidence="1">
    <name type="scientific">Theileria annulata</name>
    <dbReference type="NCBI Taxonomy" id="5874"/>
    <lineage>
        <taxon>Eukaryota</taxon>
        <taxon>Sar</taxon>
        <taxon>Alveolata</taxon>
        <taxon>Apicomplexa</taxon>
        <taxon>Aconoidasida</taxon>
        <taxon>Piroplasmida</taxon>
        <taxon>Theileriidae</taxon>
        <taxon>Theileria</taxon>
    </lineage>
</organism>
<protein>
    <submittedName>
        <fullName evidence="1">Uncharacterized protein</fullName>
    </submittedName>
</protein>
<sequence length="1247" mass="144447">MTIPYCCHIISRIEIEYNSPSKPPKWLIYALKNPRVKLNSFDENLLKLAKNDDFATINDLNYDESDNNSSFTEENYSIITTKQSEIGSISLEDNTLTLLKREEEIKPIVQSLITKSMVYYISMYEDFSKDDMINFSKGSVPISKNSDYEMLSGLRDCLSQLYHCNSSSNEAVIITGDYSGVFSHNEILITRSNLSFLQELKAKEIPYTTIYDEIEPLSNDIPKFKAEGEELSKLINSYLTNTPINYSNSPNSKINRMKFKIDDKRVSKIYLLKSLKLPISDDYDINVIRISGRKNCQKLLKLLENNTLNSFSQFNQPYNGVKPDILCVKLILSNFSVLYSKVSQTHFKLSPDNNTYKMLIRGVIIPSSLMSFLNILKLLEIAEVVNRPVIRIKYNLTFDDKMYEKTLRISDNKIYDHFLSNFVEIKKNYAHSYKALKKLIPFKMFKLQQGNISITDEKTLILALGNEKQLYLEDDKQLYLDGILGVKGTNLAIYESPASPDIILLKDSLYSNLAKIKSYLRLIQSYNSVFTGSTKSFLDEVFNNIFFNYSHQTHFNTKLYLDLYPTNTTTNIMVTSNTDNTINGNRLDTDINILPYNLVNIIWILLYILHCSGKMDFWDENSLENLRNNDIFSLNIKESPLKMRREVEKLVVSKTLNFPLSQQSYYIYLVNHINFNKQFKNTFNKNYLEYLLDLNYEVNLYENEKIENIEQILQISSGWNTYFNMKSSSNDDINHETNSTVNDVNVDIMDKSIVTNTIVTNNAVDRVKANKIVNNVNSSVEKEYKVEFGTVYSLSRNEGRVYECNFDLTHGKFDNINNYHLLDSFDNSLNYSRYNKEHLDSHTILVLLFSNEPSVRECVNLKIIRNVLNSDLIKFSNKTCNYHALALNELNHSNVIKFMNIFTSNEFPNDFTTGLKILTKNFISYSIISSDFDIQDLHTIILKMNKSEVNIICIPLIEGDFNMFSRSTVKMIRAFNELKNEYSHNFTMDFVDISWVFYSYFQGIMKLDSIPQEYLIQLSQEYYAKYSLDNFSIQDFKEDDSSQYRLTMDDLNDFMSSQVNPTQLNTNSQLCGFTQFNTNSQICGGYMDLDAEMSINSQSDDISCSLKFRENYKNVKYFWGWNVYLLRESNCSQLTNQDCLLYRKYCGISIFTFDTLSEIKLHIEETTAESLLKFNITPEDVETFLSHEKIFLNSVVISKSGSTPDNINSTDSLIYPSIKNKTVSFVSCQGIPILSYSWFTNLLNSFS</sequence>